<feature type="signal peptide" evidence="1">
    <location>
        <begin position="1"/>
        <end position="20"/>
    </location>
</feature>
<accession>A0AAE0TLQ7</accession>
<gene>
    <name evidence="2" type="ORF">CHS0354_042082</name>
</gene>
<protein>
    <submittedName>
        <fullName evidence="2">Uncharacterized protein</fullName>
    </submittedName>
</protein>
<feature type="chain" id="PRO_5042231881" evidence="1">
    <location>
        <begin position="21"/>
        <end position="150"/>
    </location>
</feature>
<comment type="caution">
    <text evidence="2">The sequence shown here is derived from an EMBL/GenBank/DDBJ whole genome shotgun (WGS) entry which is preliminary data.</text>
</comment>
<dbReference type="EMBL" id="JAEAOA010002353">
    <property type="protein sequence ID" value="KAK3612582.1"/>
    <property type="molecule type" value="Genomic_DNA"/>
</dbReference>
<dbReference type="AlphaFoldDB" id="A0AAE0TLQ7"/>
<keyword evidence="1" id="KW-0732">Signal</keyword>
<evidence type="ECO:0000256" key="1">
    <source>
        <dbReference type="SAM" id="SignalP"/>
    </source>
</evidence>
<reference evidence="2" key="1">
    <citation type="journal article" date="2021" name="Genome Biol. Evol.">
        <title>A High-Quality Reference Genome for a Parasitic Bivalve with Doubly Uniparental Inheritance (Bivalvia: Unionida).</title>
        <authorList>
            <person name="Smith C.H."/>
        </authorList>
    </citation>
    <scope>NUCLEOTIDE SEQUENCE</scope>
    <source>
        <strain evidence="2">CHS0354</strain>
    </source>
</reference>
<keyword evidence="3" id="KW-1185">Reference proteome</keyword>
<proteinExistence type="predicted"/>
<dbReference type="Proteomes" id="UP001195483">
    <property type="component" value="Unassembled WGS sequence"/>
</dbReference>
<reference evidence="2" key="3">
    <citation type="submission" date="2023-05" db="EMBL/GenBank/DDBJ databases">
        <authorList>
            <person name="Smith C.H."/>
        </authorList>
    </citation>
    <scope>NUCLEOTIDE SEQUENCE</scope>
    <source>
        <strain evidence="2">CHS0354</strain>
        <tissue evidence="2">Mantle</tissue>
    </source>
</reference>
<reference evidence="2" key="2">
    <citation type="journal article" date="2021" name="Genome Biol. Evol.">
        <title>Developing a high-quality reference genome for a parasitic bivalve with doubly uniparental inheritance (Bivalvia: Unionida).</title>
        <authorList>
            <person name="Smith C.H."/>
        </authorList>
    </citation>
    <scope>NUCLEOTIDE SEQUENCE</scope>
    <source>
        <strain evidence="2">CHS0354</strain>
        <tissue evidence="2">Mantle</tissue>
    </source>
</reference>
<sequence length="150" mass="16610">MVSSLILVLGLGSLTSNLFCATHGAGPKKEVHKLLARTTTRKLRTVFHLQTVCKNIGAKDQSIKNQQEPALAEPPDKPNEVGLAVRGFPRRATTCNGRLVTQPSVRRSYGWDEHPTKDEVDSEEDLTFFSIVNDVPGTDELHRDKNSDFV</sequence>
<evidence type="ECO:0000313" key="2">
    <source>
        <dbReference type="EMBL" id="KAK3612582.1"/>
    </source>
</evidence>
<name>A0AAE0TLQ7_9BIVA</name>
<evidence type="ECO:0000313" key="3">
    <source>
        <dbReference type="Proteomes" id="UP001195483"/>
    </source>
</evidence>
<organism evidence="2 3">
    <name type="scientific">Potamilus streckersoni</name>
    <dbReference type="NCBI Taxonomy" id="2493646"/>
    <lineage>
        <taxon>Eukaryota</taxon>
        <taxon>Metazoa</taxon>
        <taxon>Spiralia</taxon>
        <taxon>Lophotrochozoa</taxon>
        <taxon>Mollusca</taxon>
        <taxon>Bivalvia</taxon>
        <taxon>Autobranchia</taxon>
        <taxon>Heteroconchia</taxon>
        <taxon>Palaeoheterodonta</taxon>
        <taxon>Unionida</taxon>
        <taxon>Unionoidea</taxon>
        <taxon>Unionidae</taxon>
        <taxon>Ambleminae</taxon>
        <taxon>Lampsilini</taxon>
        <taxon>Potamilus</taxon>
    </lineage>
</organism>